<protein>
    <recommendedName>
        <fullName evidence="3">AMP-binding enzyme C-terminal domain-containing protein</fullName>
    </recommendedName>
</protein>
<accession>A0AAD9KWN6</accession>
<dbReference type="Gene3D" id="3.30.300.30">
    <property type="match status" value="1"/>
</dbReference>
<keyword evidence="2" id="KW-0436">Ligase</keyword>
<evidence type="ECO:0000259" key="3">
    <source>
        <dbReference type="Pfam" id="PF13193"/>
    </source>
</evidence>
<evidence type="ECO:0000256" key="1">
    <source>
        <dbReference type="ARBA" id="ARBA00006432"/>
    </source>
</evidence>
<dbReference type="SUPFAM" id="SSF56801">
    <property type="entry name" value="Acetyl-CoA synthetase-like"/>
    <property type="match status" value="1"/>
</dbReference>
<dbReference type="FunFam" id="3.30.300.30:FF:000008">
    <property type="entry name" value="2,3-dihydroxybenzoate-AMP ligase"/>
    <property type="match status" value="1"/>
</dbReference>
<dbReference type="GO" id="GO:0031956">
    <property type="term" value="F:medium-chain fatty acid-CoA ligase activity"/>
    <property type="evidence" value="ECO:0007669"/>
    <property type="project" value="TreeGrafter"/>
</dbReference>
<dbReference type="PANTHER" id="PTHR43201:SF5">
    <property type="entry name" value="MEDIUM-CHAIN ACYL-COA LIGASE ACSF2, MITOCHONDRIAL"/>
    <property type="match status" value="1"/>
</dbReference>
<proteinExistence type="inferred from homology"/>
<comment type="similarity">
    <text evidence="1">Belongs to the ATP-dependent AMP-binding enzyme family.</text>
</comment>
<dbReference type="InterPro" id="IPR025110">
    <property type="entry name" value="AMP-bd_C"/>
</dbReference>
<keyword evidence="5" id="KW-1185">Reference proteome</keyword>
<evidence type="ECO:0000313" key="5">
    <source>
        <dbReference type="Proteomes" id="UP001209878"/>
    </source>
</evidence>
<comment type="caution">
    <text evidence="4">The sequence shown here is derived from an EMBL/GenBank/DDBJ whole genome shotgun (WGS) entry which is preliminary data.</text>
</comment>
<evidence type="ECO:0000256" key="2">
    <source>
        <dbReference type="ARBA" id="ARBA00022598"/>
    </source>
</evidence>
<gene>
    <name evidence="4" type="ORF">NP493_533g01047</name>
</gene>
<dbReference type="EMBL" id="JAODUO010000532">
    <property type="protein sequence ID" value="KAK2178697.1"/>
    <property type="molecule type" value="Genomic_DNA"/>
</dbReference>
<dbReference type="Pfam" id="PF13193">
    <property type="entry name" value="AMP-binding_C"/>
    <property type="match status" value="1"/>
</dbReference>
<dbReference type="Proteomes" id="UP001209878">
    <property type="component" value="Unassembled WGS sequence"/>
</dbReference>
<evidence type="ECO:0000313" key="4">
    <source>
        <dbReference type="EMBL" id="KAK2178697.1"/>
    </source>
</evidence>
<reference evidence="4" key="1">
    <citation type="journal article" date="2023" name="Mol. Biol. Evol.">
        <title>Third-Generation Sequencing Reveals the Adaptive Role of the Epigenome in Three Deep-Sea Polychaetes.</title>
        <authorList>
            <person name="Perez M."/>
            <person name="Aroh O."/>
            <person name="Sun Y."/>
            <person name="Lan Y."/>
            <person name="Juniper S.K."/>
            <person name="Young C.R."/>
            <person name="Angers B."/>
            <person name="Qian P.Y."/>
        </authorList>
    </citation>
    <scope>NUCLEOTIDE SEQUENCE</scope>
    <source>
        <strain evidence="4">R07B-5</strain>
    </source>
</reference>
<sequence>MINRSGENVYPVEVENVIYRHPKVADVQVIGVPDERLGEEVCAWVRLKDNVEAPAEEIKHFCKGKVSHFKVPRYIRFVDEFPMTVTGKVQKFKKRNEEAKMLRSTSTNCK</sequence>
<dbReference type="InterPro" id="IPR045851">
    <property type="entry name" value="AMP-bd_C_sf"/>
</dbReference>
<dbReference type="AlphaFoldDB" id="A0AAD9KWN6"/>
<dbReference type="GO" id="GO:0006631">
    <property type="term" value="P:fatty acid metabolic process"/>
    <property type="evidence" value="ECO:0007669"/>
    <property type="project" value="TreeGrafter"/>
</dbReference>
<feature type="domain" description="AMP-binding enzyme C-terminal" evidence="3">
    <location>
        <begin position="13"/>
        <end position="88"/>
    </location>
</feature>
<name>A0AAD9KWN6_RIDPI</name>
<organism evidence="4 5">
    <name type="scientific">Ridgeia piscesae</name>
    <name type="common">Tubeworm</name>
    <dbReference type="NCBI Taxonomy" id="27915"/>
    <lineage>
        <taxon>Eukaryota</taxon>
        <taxon>Metazoa</taxon>
        <taxon>Spiralia</taxon>
        <taxon>Lophotrochozoa</taxon>
        <taxon>Annelida</taxon>
        <taxon>Polychaeta</taxon>
        <taxon>Sedentaria</taxon>
        <taxon>Canalipalpata</taxon>
        <taxon>Sabellida</taxon>
        <taxon>Siboglinidae</taxon>
        <taxon>Ridgeia</taxon>
    </lineage>
</organism>
<dbReference type="PANTHER" id="PTHR43201">
    <property type="entry name" value="ACYL-COA SYNTHETASE"/>
    <property type="match status" value="1"/>
</dbReference>